<dbReference type="EMBL" id="AQGS01000032">
    <property type="protein sequence ID" value="EPS44834.1"/>
    <property type="molecule type" value="Genomic_DNA"/>
</dbReference>
<dbReference type="OMA" id="YASHRDN"/>
<organism evidence="3 4">
    <name type="scientific">Dactylellina haptotyla (strain CBS 200.50)</name>
    <name type="common">Nematode-trapping fungus</name>
    <name type="synonym">Monacrosporium haptotylum</name>
    <dbReference type="NCBI Taxonomy" id="1284197"/>
    <lineage>
        <taxon>Eukaryota</taxon>
        <taxon>Fungi</taxon>
        <taxon>Dikarya</taxon>
        <taxon>Ascomycota</taxon>
        <taxon>Pezizomycotina</taxon>
        <taxon>Orbiliomycetes</taxon>
        <taxon>Orbiliales</taxon>
        <taxon>Orbiliaceae</taxon>
        <taxon>Dactylellina</taxon>
    </lineage>
</organism>
<accession>S8APS3</accession>
<dbReference type="OrthoDB" id="4742101at2759"/>
<reference evidence="3 4" key="1">
    <citation type="journal article" date="2013" name="PLoS Genet.">
        <title>Genomic mechanisms accounting for the adaptation to parasitism in nematode-trapping fungi.</title>
        <authorList>
            <person name="Meerupati T."/>
            <person name="Andersson K.M."/>
            <person name="Friman E."/>
            <person name="Kumar D."/>
            <person name="Tunlid A."/>
            <person name="Ahren D."/>
        </authorList>
    </citation>
    <scope>NUCLEOTIDE SEQUENCE [LARGE SCALE GENOMIC DNA]</scope>
    <source>
        <strain evidence="3 4">CBS 200.50</strain>
    </source>
</reference>
<dbReference type="eggNOG" id="ENOG502T0MP">
    <property type="taxonomic scope" value="Eukaryota"/>
</dbReference>
<keyword evidence="4" id="KW-1185">Reference proteome</keyword>
<feature type="compositionally biased region" description="Low complexity" evidence="1">
    <location>
        <begin position="189"/>
        <end position="199"/>
    </location>
</feature>
<protein>
    <recommendedName>
        <fullName evidence="2">Jacalin-type lectin domain-containing protein</fullName>
    </recommendedName>
</protein>
<dbReference type="Proteomes" id="UP000015100">
    <property type="component" value="Unassembled WGS sequence"/>
</dbReference>
<gene>
    <name evidence="3" type="ORF">H072_1187</name>
</gene>
<feature type="domain" description="Jacalin-type lectin" evidence="2">
    <location>
        <begin position="253"/>
        <end position="340"/>
    </location>
</feature>
<evidence type="ECO:0000313" key="4">
    <source>
        <dbReference type="Proteomes" id="UP000015100"/>
    </source>
</evidence>
<dbReference type="SUPFAM" id="SSF51101">
    <property type="entry name" value="Mannose-binding lectins"/>
    <property type="match status" value="1"/>
</dbReference>
<comment type="caution">
    <text evidence="3">The sequence shown here is derived from an EMBL/GenBank/DDBJ whole genome shotgun (WGS) entry which is preliminary data.</text>
</comment>
<dbReference type="AlphaFoldDB" id="S8APS3"/>
<reference evidence="4" key="2">
    <citation type="submission" date="2013-04" db="EMBL/GenBank/DDBJ databases">
        <title>Genomic mechanisms accounting for the adaptation to parasitism in nematode-trapping fungi.</title>
        <authorList>
            <person name="Ahren D.G."/>
        </authorList>
    </citation>
    <scope>NUCLEOTIDE SEQUENCE [LARGE SCALE GENOMIC DNA]</scope>
    <source>
        <strain evidence="4">CBS 200.50</strain>
    </source>
</reference>
<dbReference type="Gene3D" id="2.100.10.30">
    <property type="entry name" value="Jacalin-like lectin domain"/>
    <property type="match status" value="1"/>
</dbReference>
<evidence type="ECO:0000259" key="2">
    <source>
        <dbReference type="Pfam" id="PF01419"/>
    </source>
</evidence>
<dbReference type="STRING" id="1284197.S8APS3"/>
<dbReference type="InterPro" id="IPR036404">
    <property type="entry name" value="Jacalin-like_lectin_dom_sf"/>
</dbReference>
<sequence length="358" mass="39532">MASVDLFKGPVTALNLTRWLFRCEDTLADWEDDNNKTLTEKRKIKIVGRAISNEGQTQSLYDWYNNNLTAFEASNTTWDEFRDAVKQEALGKGWRLQLLRELYTSSQGSMTVKEYASHRDNLSFVISRIGHEIPKVVGFAEKAHLLFQADPGILDAVLDQEADHQRLVAAKKEDIVRWLTKHESAKTGPTSNPSNSTQPPSIPVGIDAAVYMHSGCYGSATGHRHSSLLALPQDKAPHVTHFSAIGSFPELRSFTFTFENPALNISPLGIATGGTSMNFSLGVGEHIRTFKLSRSAGFVDRISFVTSKGVEYTLGGSGSWDKVFEAPSGWGIVGLHSYSDFINPYFRVKALGCVFGHI</sequence>
<proteinExistence type="predicted"/>
<feature type="region of interest" description="Disordered" evidence="1">
    <location>
        <begin position="183"/>
        <end position="202"/>
    </location>
</feature>
<evidence type="ECO:0000256" key="1">
    <source>
        <dbReference type="SAM" id="MobiDB-lite"/>
    </source>
</evidence>
<dbReference type="InterPro" id="IPR001229">
    <property type="entry name" value="Jacalin-like_lectin_dom"/>
</dbReference>
<dbReference type="HOGENOM" id="CLU_773912_0_0_1"/>
<evidence type="ECO:0000313" key="3">
    <source>
        <dbReference type="EMBL" id="EPS44834.1"/>
    </source>
</evidence>
<name>S8APS3_DACHA</name>
<dbReference type="Pfam" id="PF01419">
    <property type="entry name" value="Jacalin"/>
    <property type="match status" value="1"/>
</dbReference>